<dbReference type="EMBL" id="JAHIBW010000001">
    <property type="protein sequence ID" value="KAG7313538.1"/>
    <property type="molecule type" value="Genomic_DNA"/>
</dbReference>
<feature type="compositionally biased region" description="Low complexity" evidence="1">
    <location>
        <begin position="82"/>
        <end position="91"/>
    </location>
</feature>
<sequence>MNFEVVDSDGNDLSTQFILWRRPATPPAVARRRQLAPVSTRPSPCVYTKVKASVVSMEGGSATPHLHRRVRTVQRWKFDNTRQQQQQQQRLQRLHELQNNGAEEIEMRAIKGRRYD</sequence>
<comment type="caution">
    <text evidence="2">The sequence shown here is derived from an EMBL/GenBank/DDBJ whole genome shotgun (WGS) entry which is preliminary data.</text>
</comment>
<proteinExistence type="predicted"/>
<evidence type="ECO:0000313" key="3">
    <source>
        <dbReference type="Proteomes" id="UP000823941"/>
    </source>
</evidence>
<name>A0ABQ7R8D0_PLUXY</name>
<dbReference type="Proteomes" id="UP000823941">
    <property type="component" value="Chromosome 1"/>
</dbReference>
<protein>
    <submittedName>
        <fullName evidence="2">Uncharacterized protein</fullName>
    </submittedName>
</protein>
<feature type="compositionally biased region" description="Basic and acidic residues" evidence="1">
    <location>
        <begin position="105"/>
        <end position="116"/>
    </location>
</feature>
<feature type="region of interest" description="Disordered" evidence="1">
    <location>
        <begin position="79"/>
        <end position="116"/>
    </location>
</feature>
<reference evidence="2 3" key="1">
    <citation type="submission" date="2021-06" db="EMBL/GenBank/DDBJ databases">
        <title>A haploid diamondback moth (Plutella xylostella L.) genome assembly resolves 31 chromosomes and identifies a diamide resistance mutation.</title>
        <authorList>
            <person name="Ward C.M."/>
            <person name="Perry K.D."/>
            <person name="Baker G."/>
            <person name="Powis K."/>
            <person name="Heckel D.G."/>
            <person name="Baxter S.W."/>
        </authorList>
    </citation>
    <scope>NUCLEOTIDE SEQUENCE [LARGE SCALE GENOMIC DNA]</scope>
    <source>
        <strain evidence="2 3">LV</strain>
        <tissue evidence="2">Single pupa</tissue>
    </source>
</reference>
<gene>
    <name evidence="2" type="ORF">JYU34_000681</name>
</gene>
<evidence type="ECO:0000256" key="1">
    <source>
        <dbReference type="SAM" id="MobiDB-lite"/>
    </source>
</evidence>
<accession>A0ABQ7R8D0</accession>
<keyword evidence="3" id="KW-1185">Reference proteome</keyword>
<organism evidence="2 3">
    <name type="scientific">Plutella xylostella</name>
    <name type="common">Diamondback moth</name>
    <name type="synonym">Plutella maculipennis</name>
    <dbReference type="NCBI Taxonomy" id="51655"/>
    <lineage>
        <taxon>Eukaryota</taxon>
        <taxon>Metazoa</taxon>
        <taxon>Ecdysozoa</taxon>
        <taxon>Arthropoda</taxon>
        <taxon>Hexapoda</taxon>
        <taxon>Insecta</taxon>
        <taxon>Pterygota</taxon>
        <taxon>Neoptera</taxon>
        <taxon>Endopterygota</taxon>
        <taxon>Lepidoptera</taxon>
        <taxon>Glossata</taxon>
        <taxon>Ditrysia</taxon>
        <taxon>Yponomeutoidea</taxon>
        <taxon>Plutellidae</taxon>
        <taxon>Plutella</taxon>
    </lineage>
</organism>
<evidence type="ECO:0000313" key="2">
    <source>
        <dbReference type="EMBL" id="KAG7313538.1"/>
    </source>
</evidence>